<feature type="chain" id="PRO_5007840904" evidence="1">
    <location>
        <begin position="20"/>
        <end position="57"/>
    </location>
</feature>
<dbReference type="InParanoid" id="A0A162Y1Z7"/>
<proteinExistence type="predicted"/>
<evidence type="ECO:0000313" key="3">
    <source>
        <dbReference type="Proteomes" id="UP000077315"/>
    </source>
</evidence>
<dbReference type="EMBL" id="KV440974">
    <property type="protein sequence ID" value="OAD77945.1"/>
    <property type="molecule type" value="Genomic_DNA"/>
</dbReference>
<protein>
    <submittedName>
        <fullName evidence="2">Uncharacterized protein</fullName>
    </submittedName>
</protein>
<dbReference type="Proteomes" id="UP000077315">
    <property type="component" value="Unassembled WGS sequence"/>
</dbReference>
<keyword evidence="1" id="KW-0732">Signal</keyword>
<organism evidence="2 3">
    <name type="scientific">Phycomyces blakesleeanus (strain ATCC 8743b / DSM 1359 / FGSC 10004 / NBRC 33097 / NRRL 1555)</name>
    <dbReference type="NCBI Taxonomy" id="763407"/>
    <lineage>
        <taxon>Eukaryota</taxon>
        <taxon>Fungi</taxon>
        <taxon>Fungi incertae sedis</taxon>
        <taxon>Mucoromycota</taxon>
        <taxon>Mucoromycotina</taxon>
        <taxon>Mucoromycetes</taxon>
        <taxon>Mucorales</taxon>
        <taxon>Phycomycetaceae</taxon>
        <taxon>Phycomyces</taxon>
    </lineage>
</organism>
<feature type="signal peptide" evidence="1">
    <location>
        <begin position="1"/>
        <end position="19"/>
    </location>
</feature>
<dbReference type="VEuPathDB" id="FungiDB:PHYBLDRAFT_141805"/>
<reference evidence="3" key="1">
    <citation type="submission" date="2015-06" db="EMBL/GenBank/DDBJ databases">
        <title>Expansion of signal transduction pathways in fungi by whole-genome duplication.</title>
        <authorList>
            <consortium name="DOE Joint Genome Institute"/>
            <person name="Corrochano L.M."/>
            <person name="Kuo A."/>
            <person name="Marcet-Houben M."/>
            <person name="Polaino S."/>
            <person name="Salamov A."/>
            <person name="Villalobos J.M."/>
            <person name="Alvarez M.I."/>
            <person name="Avalos J."/>
            <person name="Benito E.P."/>
            <person name="Benoit I."/>
            <person name="Burger G."/>
            <person name="Camino L.P."/>
            <person name="Canovas D."/>
            <person name="Cerda-Olmedo E."/>
            <person name="Cheng J.-F."/>
            <person name="Dominguez A."/>
            <person name="Elias M."/>
            <person name="Eslava A.P."/>
            <person name="Glaser F."/>
            <person name="Grimwood J."/>
            <person name="Gutierrez G."/>
            <person name="Heitman J."/>
            <person name="Henrissat B."/>
            <person name="Iturriaga E.A."/>
            <person name="Lang B.F."/>
            <person name="Lavin J.L."/>
            <person name="Lee S."/>
            <person name="Li W."/>
            <person name="Lindquist E."/>
            <person name="Lopez-Garcia S."/>
            <person name="Luque E.M."/>
            <person name="Marcos A.T."/>
            <person name="Martin J."/>
            <person name="McCluskey K."/>
            <person name="Medina H.R."/>
            <person name="Miralles-Duran A."/>
            <person name="Miyazaki A."/>
            <person name="Munoz-Torres E."/>
            <person name="Oguiza J.A."/>
            <person name="Ohm R."/>
            <person name="Olmedo M."/>
            <person name="Orejas M."/>
            <person name="Ortiz-Castellanos L."/>
            <person name="Pisabarro A.G."/>
            <person name="Rodriguez-Romero J."/>
            <person name="Ruiz-Herrera J."/>
            <person name="Ruiz-Vazquez R."/>
            <person name="Sanz C."/>
            <person name="Schackwitz W."/>
            <person name="Schmutz J."/>
            <person name="Shahriari M."/>
            <person name="Shelest E."/>
            <person name="Silva-Franco F."/>
            <person name="Soanes D."/>
            <person name="Syed K."/>
            <person name="Tagua V.G."/>
            <person name="Talbot N.J."/>
            <person name="Thon M."/>
            <person name="De vries R.P."/>
            <person name="Wiebenga A."/>
            <person name="Yadav J.S."/>
            <person name="Braun E.L."/>
            <person name="Baker S."/>
            <person name="Garre V."/>
            <person name="Horwitz B."/>
            <person name="Torres-Martinez S."/>
            <person name="Idnurm A."/>
            <person name="Herrera-Estrella A."/>
            <person name="Gabaldon T."/>
            <person name="Grigoriev I.V."/>
        </authorList>
    </citation>
    <scope>NUCLEOTIDE SEQUENCE [LARGE SCALE GENOMIC DNA]</scope>
    <source>
        <strain evidence="3">NRRL 1555(-)</strain>
    </source>
</reference>
<dbReference type="RefSeq" id="XP_018295985.1">
    <property type="nucleotide sequence ID" value="XM_018430675.1"/>
</dbReference>
<gene>
    <name evidence="2" type="ORF">PHYBLDRAFT_141805</name>
</gene>
<sequence length="57" mass="6157">MRFNLILVLLTLAVASVNAGAFSEFWDSLFPKPIAVNDVMMSHDSSTGNSATKTKDP</sequence>
<evidence type="ECO:0000256" key="1">
    <source>
        <dbReference type="SAM" id="SignalP"/>
    </source>
</evidence>
<dbReference type="AlphaFoldDB" id="A0A162Y1Z7"/>
<name>A0A162Y1Z7_PHYB8</name>
<keyword evidence="3" id="KW-1185">Reference proteome</keyword>
<evidence type="ECO:0000313" key="2">
    <source>
        <dbReference type="EMBL" id="OAD77945.1"/>
    </source>
</evidence>
<accession>A0A162Y1Z7</accession>
<dbReference type="GeneID" id="28991581"/>